<dbReference type="InterPro" id="IPR049552">
    <property type="entry name" value="PKS_DH_N"/>
</dbReference>
<comment type="caution">
    <text evidence="2">The sequence shown here is derived from an EMBL/GenBank/DDBJ whole genome shotgun (WGS) entry which is preliminary data.</text>
</comment>
<reference evidence="2 3" key="1">
    <citation type="journal article" date="2016" name="Front. Microbiol.">
        <title>Comparative Genomics Analysis of Streptomyces Species Reveals Their Adaptation to the Marine Environment and Their Diversity at the Genomic Level.</title>
        <authorList>
            <person name="Tian X."/>
            <person name="Zhang Z."/>
            <person name="Yang T."/>
            <person name="Chen M."/>
            <person name="Li J."/>
            <person name="Chen F."/>
            <person name="Yang J."/>
            <person name="Li W."/>
            <person name="Zhang B."/>
            <person name="Zhang Z."/>
            <person name="Wu J."/>
            <person name="Zhang C."/>
            <person name="Long L."/>
            <person name="Xiao J."/>
        </authorList>
    </citation>
    <scope>NUCLEOTIDE SEQUENCE [LARGE SCALE GENOMIC DNA]</scope>
    <source>
        <strain evidence="2 3">SCSIO 02100</strain>
    </source>
</reference>
<sequence length="70" mass="7393">EMALSAGQEVGCPIVGELVLESPLILDEAALQIQVTIGAVDDDGHREVAIYSQPETTRDDDSEATCHGRG</sequence>
<protein>
    <recommendedName>
        <fullName evidence="1">Polyketide synthase dehydratase domain-containing protein</fullName>
    </recommendedName>
</protein>
<organism evidence="2 3">
    <name type="scientific">Streptomyces oceani</name>
    <dbReference type="NCBI Taxonomy" id="1075402"/>
    <lineage>
        <taxon>Bacteria</taxon>
        <taxon>Bacillati</taxon>
        <taxon>Actinomycetota</taxon>
        <taxon>Actinomycetes</taxon>
        <taxon>Kitasatosporales</taxon>
        <taxon>Streptomycetaceae</taxon>
        <taxon>Streptomyces</taxon>
    </lineage>
</organism>
<dbReference type="RefSeq" id="WP_170842964.1">
    <property type="nucleotide sequence ID" value="NZ_LJGU01000003.1"/>
</dbReference>
<dbReference type="AlphaFoldDB" id="A0A1E7KSI2"/>
<keyword evidence="3" id="KW-1185">Reference proteome</keyword>
<feature type="domain" description="Polyketide synthase dehydratase" evidence="1">
    <location>
        <begin position="1"/>
        <end position="53"/>
    </location>
</feature>
<name>A0A1E7KSI2_9ACTN</name>
<dbReference type="EMBL" id="LJGU01000003">
    <property type="protein sequence ID" value="OEV06854.1"/>
    <property type="molecule type" value="Genomic_DNA"/>
</dbReference>
<evidence type="ECO:0000259" key="1">
    <source>
        <dbReference type="Pfam" id="PF21089"/>
    </source>
</evidence>
<dbReference type="InterPro" id="IPR042104">
    <property type="entry name" value="PKS_dehydratase_sf"/>
</dbReference>
<dbReference type="Pfam" id="PF21089">
    <property type="entry name" value="PKS_DH_N"/>
    <property type="match status" value="1"/>
</dbReference>
<accession>A0A1E7KSI2</accession>
<dbReference type="Gene3D" id="3.10.129.110">
    <property type="entry name" value="Polyketide synthase dehydratase"/>
    <property type="match status" value="1"/>
</dbReference>
<dbReference type="Proteomes" id="UP000176101">
    <property type="component" value="Unassembled WGS sequence"/>
</dbReference>
<evidence type="ECO:0000313" key="3">
    <source>
        <dbReference type="Proteomes" id="UP000176101"/>
    </source>
</evidence>
<proteinExistence type="predicted"/>
<feature type="non-terminal residue" evidence="2">
    <location>
        <position position="70"/>
    </location>
</feature>
<feature type="non-terminal residue" evidence="2">
    <location>
        <position position="1"/>
    </location>
</feature>
<gene>
    <name evidence="2" type="ORF">AN216_00015</name>
</gene>
<evidence type="ECO:0000313" key="2">
    <source>
        <dbReference type="EMBL" id="OEV06854.1"/>
    </source>
</evidence>